<dbReference type="GO" id="GO:0005794">
    <property type="term" value="C:Golgi apparatus"/>
    <property type="evidence" value="ECO:0007669"/>
    <property type="project" value="UniProtKB-SubCell"/>
</dbReference>
<keyword evidence="3 7" id="KW-0931">ER-Golgi transport</keyword>
<accession>A0A1X7UEP5</accession>
<dbReference type="EnsemblMetazoa" id="Aqu2.1.26242_001">
    <property type="protein sequence ID" value="Aqu2.1.26242_001"/>
    <property type="gene ID" value="Aqu2.1.26242"/>
</dbReference>
<gene>
    <name evidence="8" type="primary">100633943</name>
</gene>
<protein>
    <recommendedName>
        <fullName evidence="7">Trafficking protein particle complex subunit</fullName>
    </recommendedName>
</protein>
<comment type="similarity">
    <text evidence="5">Belongs to the TRAPP small subunits family. BET5 subfamily.</text>
</comment>
<keyword evidence="9" id="KW-1185">Reference proteome</keyword>
<dbReference type="PANTHER" id="PTHR23249:SF16">
    <property type="entry name" value="TRAFFICKING PROTEIN PARTICLE COMPLEX SUBUNIT 1"/>
    <property type="match status" value="1"/>
</dbReference>
<evidence type="ECO:0000313" key="8">
    <source>
        <dbReference type="EnsemblMetazoa" id="Aqu2.1.26242_001"/>
    </source>
</evidence>
<name>A0A1X7UEP5_AMPQE</name>
<dbReference type="InParanoid" id="A0A1X7UEP5"/>
<dbReference type="PANTHER" id="PTHR23249">
    <property type="entry name" value="TRAFFICKING PROTEIN PARTICLE COMPLEX SUBUNIT"/>
    <property type="match status" value="1"/>
</dbReference>
<dbReference type="CDD" id="cd14855">
    <property type="entry name" value="TRAPPC1_MUM2"/>
    <property type="match status" value="1"/>
</dbReference>
<evidence type="ECO:0000256" key="1">
    <source>
        <dbReference type="ARBA" id="ARBA00022448"/>
    </source>
</evidence>
<dbReference type="OrthoDB" id="246406at2759"/>
<keyword evidence="2 7" id="KW-0256">Endoplasmic reticulum</keyword>
<dbReference type="EnsemblMetazoa" id="XM_003388135.2">
    <property type="protein sequence ID" value="XP_003388183.1"/>
    <property type="gene ID" value="LOC100633943"/>
</dbReference>
<reference evidence="8" key="2">
    <citation type="submission" date="2017-05" db="UniProtKB">
        <authorList>
            <consortium name="EnsemblMetazoa"/>
        </authorList>
    </citation>
    <scope>IDENTIFICATION</scope>
</reference>
<dbReference type="GO" id="GO:0030008">
    <property type="term" value="C:TRAPP complex"/>
    <property type="evidence" value="ECO:0007669"/>
    <property type="project" value="UniProtKB-UniRule"/>
</dbReference>
<evidence type="ECO:0000256" key="2">
    <source>
        <dbReference type="ARBA" id="ARBA00022824"/>
    </source>
</evidence>
<dbReference type="FunFam" id="3.30.450.70:FF:000004">
    <property type="entry name" value="Trafficking protein particle complex 1"/>
    <property type="match status" value="1"/>
</dbReference>
<dbReference type="GO" id="GO:0006888">
    <property type="term" value="P:endoplasmic reticulum to Golgi vesicle-mediated transport"/>
    <property type="evidence" value="ECO:0007669"/>
    <property type="project" value="UniProtKB-UniRule"/>
</dbReference>
<dbReference type="AlphaFoldDB" id="A0A1X7UEP5"/>
<dbReference type="GO" id="GO:0005783">
    <property type="term" value="C:endoplasmic reticulum"/>
    <property type="evidence" value="ECO:0007669"/>
    <property type="project" value="UniProtKB-SubCell"/>
</dbReference>
<dbReference type="SMART" id="SM01399">
    <property type="entry name" value="Sybindin"/>
    <property type="match status" value="1"/>
</dbReference>
<comment type="subcellular location">
    <subcellularLocation>
        <location evidence="7">Endoplasmic reticulum</location>
    </subcellularLocation>
    <subcellularLocation>
        <location evidence="7">Golgi apparatus</location>
        <location evidence="7">cis-Golgi network</location>
    </subcellularLocation>
</comment>
<sequence>MVAYNLYIFDRNCSCLFYRQWAKVKECGISPEEERKLLYGMVYSLKSLLSRLSPVSTRDGFIGYSTDKYKLHIYETPTGTKFILNTDHKAGDLQEMLQHIYTKIYVEYVIKNPHYKLGTTIDSQLFVKELDNYIQSKPFFTK</sequence>
<comment type="subunit">
    <text evidence="6">Part of the multisubunit transport protein particle (TRAPP) complex. The heterodimer TRAPPC6B-TRAPPC3 interacts with TRAPPC1 likely providing a core for TRAPP complex formation.</text>
</comment>
<reference evidence="9" key="1">
    <citation type="journal article" date="2010" name="Nature">
        <title>The Amphimedon queenslandica genome and the evolution of animal complexity.</title>
        <authorList>
            <person name="Srivastava M."/>
            <person name="Simakov O."/>
            <person name="Chapman J."/>
            <person name="Fahey B."/>
            <person name="Gauthier M.E."/>
            <person name="Mitros T."/>
            <person name="Richards G.S."/>
            <person name="Conaco C."/>
            <person name="Dacre M."/>
            <person name="Hellsten U."/>
            <person name="Larroux C."/>
            <person name="Putnam N.H."/>
            <person name="Stanke M."/>
            <person name="Adamska M."/>
            <person name="Darling A."/>
            <person name="Degnan S.M."/>
            <person name="Oakley T.H."/>
            <person name="Plachetzki D.C."/>
            <person name="Zhai Y."/>
            <person name="Adamski M."/>
            <person name="Calcino A."/>
            <person name="Cummins S.F."/>
            <person name="Goodstein D.M."/>
            <person name="Harris C."/>
            <person name="Jackson D.J."/>
            <person name="Leys S.P."/>
            <person name="Shu S."/>
            <person name="Woodcroft B.J."/>
            <person name="Vervoort M."/>
            <person name="Kosik K.S."/>
            <person name="Manning G."/>
            <person name="Degnan B.M."/>
            <person name="Rokhsar D.S."/>
        </authorList>
    </citation>
    <scope>NUCLEOTIDE SEQUENCE [LARGE SCALE GENOMIC DNA]</scope>
</reference>
<dbReference type="Proteomes" id="UP000007879">
    <property type="component" value="Unassembled WGS sequence"/>
</dbReference>
<evidence type="ECO:0000256" key="6">
    <source>
        <dbReference type="ARBA" id="ARBA00062874"/>
    </source>
</evidence>
<dbReference type="Gene3D" id="3.30.450.70">
    <property type="match status" value="1"/>
</dbReference>
<dbReference type="OMA" id="GKLMYGM"/>
<keyword evidence="1 7" id="KW-0813">Transport</keyword>
<evidence type="ECO:0000256" key="7">
    <source>
        <dbReference type="RuleBase" id="RU366065"/>
    </source>
</evidence>
<dbReference type="eggNOG" id="KOG3368">
    <property type="taxonomic scope" value="Eukaryota"/>
</dbReference>
<organism evidence="8">
    <name type="scientific">Amphimedon queenslandica</name>
    <name type="common">Sponge</name>
    <dbReference type="NCBI Taxonomy" id="400682"/>
    <lineage>
        <taxon>Eukaryota</taxon>
        <taxon>Metazoa</taxon>
        <taxon>Porifera</taxon>
        <taxon>Demospongiae</taxon>
        <taxon>Heteroscleromorpha</taxon>
        <taxon>Haplosclerida</taxon>
        <taxon>Niphatidae</taxon>
        <taxon>Amphimedon</taxon>
    </lineage>
</organism>
<evidence type="ECO:0000256" key="4">
    <source>
        <dbReference type="ARBA" id="ARBA00023034"/>
    </source>
</evidence>
<evidence type="ECO:0000256" key="3">
    <source>
        <dbReference type="ARBA" id="ARBA00022892"/>
    </source>
</evidence>
<dbReference type="InterPro" id="IPR007233">
    <property type="entry name" value="TRAPPC"/>
</dbReference>
<dbReference type="KEGG" id="aqu:100633943"/>
<evidence type="ECO:0000313" key="9">
    <source>
        <dbReference type="Proteomes" id="UP000007879"/>
    </source>
</evidence>
<dbReference type="InterPro" id="IPR011012">
    <property type="entry name" value="Longin-like_dom_sf"/>
</dbReference>
<dbReference type="SUPFAM" id="SSF64356">
    <property type="entry name" value="SNARE-like"/>
    <property type="match status" value="1"/>
</dbReference>
<dbReference type="STRING" id="400682.A0A1X7UEP5"/>
<proteinExistence type="inferred from homology"/>
<dbReference type="Pfam" id="PF04099">
    <property type="entry name" value="Sybindin"/>
    <property type="match status" value="1"/>
</dbReference>
<evidence type="ECO:0000256" key="5">
    <source>
        <dbReference type="ARBA" id="ARBA00038167"/>
    </source>
</evidence>
<keyword evidence="4 7" id="KW-0333">Golgi apparatus</keyword>